<keyword evidence="3" id="KW-1185">Reference proteome</keyword>
<protein>
    <submittedName>
        <fullName evidence="2">CHAT domain-containing protein</fullName>
    </submittedName>
</protein>
<comment type="caution">
    <text evidence="2">The sequence shown here is derived from an EMBL/GenBank/DDBJ whole genome shotgun (WGS) entry which is preliminary data.</text>
</comment>
<gene>
    <name evidence="2" type="ORF">ACFPIH_18065</name>
</gene>
<dbReference type="InterPro" id="IPR024983">
    <property type="entry name" value="CHAT_dom"/>
</dbReference>
<name>A0ABV9ANI7_9ACTN</name>
<evidence type="ECO:0000313" key="2">
    <source>
        <dbReference type="EMBL" id="MFC4501412.1"/>
    </source>
</evidence>
<feature type="domain" description="CHAT" evidence="1">
    <location>
        <begin position="1063"/>
        <end position="1324"/>
    </location>
</feature>
<sequence>MLDDKALVEAAQLWWEQVADGGDSLVDAALHLLGWLHWARFESGPQDDREIEQHWALEFFHVLWQRSPSAPPPEIQEHFRGSAPLAIDNTEAHASGILRGIAAHTLTRHRDTGLRLFALSQWPLDLTADAAPALVEAALLLHDRYTETGNAADLDTAVTYGRRALDLATEPDPLRATLLQNVAVLHASRFEKTSVMSDIDRTLALTDEALAITRSLAGDPAPLLANRSAALWRRFLAFHRLEDLQQAVAEGTAAVDALPESPSRAAVRAQVAGLTQVLLLHPDNPEVGDADQVSALRAALLDAAGEARQSARQELGLALAVRYEQAGRIEDLQEAIGLLRDNAAGRSTSLLATALRIRFDALGDAADLDECISLFQRARTEDTSAVGRISMADGLAGALEAAYQLRPDPARLRAAVDAARTAVLDAWPDPTSPEPERGLLPMLESLAQENLRRRLRAVEQTDDHDFVLSSEAMTDAAYLWLLAQRLTARDPALPTLAQARGVLGDFHILRNNATIDSGRFDELAQTLLHWLPAQEALGDDLPDPLDRLLGPRAEPEWQARYAAGLISHVSRDRSPAVANAAVLLLTSATEATPADDPQLPERLGRLSDAYLVRGVNGQDTDDLETATRLADEAMALAPPDDARQRERLIRARSLRLRFFRRAVTPDLGRNAVTLPAIAKEYADGPEGAELAAAMDAALQELLLSLPIAEPVTQQHSRRFLREFRRTGLAVDLELALRAAEAETIRHEHSAERFGHLSHLSDIRLERYLLTGENTELTEAACLLEEALDLAPQIGAHRGPLLRRLTHIYEQRSEPTDVQLDRLCHLARTTITYAMDSLTALRSAGRLALQFQRHDLTVTCYREAVALMRLAALEEIDRVDRAAQLTQITEVGSEAVTAHILAGDPVGALEAAEEARAVLLSLELDLRTDLAKLREARPDLAERFDRLRQALTADAAEGAHAPEGYVRSVRAHQSRNAWTDLLDDIREVPGHEEFLRPPATAELTALNLPGPIVLINVSRFGGHALIVGPEPGVRVLALDGLNQEDVRSHAYGLLSAADTGVTDEILEWLWTAVVGPVLENVQASRVWWVPTGLLSAFPLHAATAPQGRSALDLVESSYAPTIRLLARSLVRSTAPRPGGDLIVAVRRTENGAELAGAEAEGQALTELFPHAVGLFNEEATRESVLTALPHAARVHFACHNVRDEVRPHLSGLGLFDGLLTIDDLSRLDLPNAEFAQLSACATVTPTPDAPDELTHLAAAFQLAGFRSVVATLWPVRDLIAAEFSQLFHDAGGHSQGSAALARATRALRDRYPDHPDLWAPFLHYGL</sequence>
<proteinExistence type="predicted"/>
<accession>A0ABV9ANI7</accession>
<dbReference type="RefSeq" id="WP_381170798.1">
    <property type="nucleotide sequence ID" value="NZ_JBHSFK010000010.1"/>
</dbReference>
<evidence type="ECO:0000259" key="1">
    <source>
        <dbReference type="Pfam" id="PF12770"/>
    </source>
</evidence>
<dbReference type="Proteomes" id="UP001595839">
    <property type="component" value="Unassembled WGS sequence"/>
</dbReference>
<dbReference type="InterPro" id="IPR011990">
    <property type="entry name" value="TPR-like_helical_dom_sf"/>
</dbReference>
<dbReference type="EMBL" id="JBHSFK010000010">
    <property type="protein sequence ID" value="MFC4501412.1"/>
    <property type="molecule type" value="Genomic_DNA"/>
</dbReference>
<organism evidence="2 3">
    <name type="scientific">Streptomyces vulcanius</name>
    <dbReference type="NCBI Taxonomy" id="1441876"/>
    <lineage>
        <taxon>Bacteria</taxon>
        <taxon>Bacillati</taxon>
        <taxon>Actinomycetota</taxon>
        <taxon>Actinomycetes</taxon>
        <taxon>Kitasatosporales</taxon>
        <taxon>Streptomycetaceae</taxon>
        <taxon>Streptomyces</taxon>
    </lineage>
</organism>
<dbReference type="Pfam" id="PF12770">
    <property type="entry name" value="CHAT"/>
    <property type="match status" value="1"/>
</dbReference>
<dbReference type="Gene3D" id="1.25.40.10">
    <property type="entry name" value="Tetratricopeptide repeat domain"/>
    <property type="match status" value="1"/>
</dbReference>
<reference evidence="3" key="1">
    <citation type="journal article" date="2019" name="Int. J. Syst. Evol. Microbiol.">
        <title>The Global Catalogue of Microorganisms (GCM) 10K type strain sequencing project: providing services to taxonomists for standard genome sequencing and annotation.</title>
        <authorList>
            <consortium name="The Broad Institute Genomics Platform"/>
            <consortium name="The Broad Institute Genome Sequencing Center for Infectious Disease"/>
            <person name="Wu L."/>
            <person name="Ma J."/>
        </authorList>
    </citation>
    <scope>NUCLEOTIDE SEQUENCE [LARGE SCALE GENOMIC DNA]</scope>
    <source>
        <strain evidence="3">CGMCC 4.7177</strain>
    </source>
</reference>
<evidence type="ECO:0000313" key="3">
    <source>
        <dbReference type="Proteomes" id="UP001595839"/>
    </source>
</evidence>